<dbReference type="STRING" id="1686286.GCA_900092335_01486"/>
<dbReference type="Proteomes" id="UP000318080">
    <property type="component" value="Unassembled WGS sequence"/>
</dbReference>
<keyword evidence="1" id="KW-0472">Membrane</keyword>
<dbReference type="GO" id="GO:0004497">
    <property type="term" value="F:monooxygenase activity"/>
    <property type="evidence" value="ECO:0007669"/>
    <property type="project" value="UniProtKB-KW"/>
</dbReference>
<reference evidence="2 3" key="1">
    <citation type="submission" date="2019-06" db="EMBL/GenBank/DDBJ databases">
        <title>Draft genome of C. phoceense Strain 272.</title>
        <authorList>
            <person name="Pacheco L.G.C."/>
            <person name="Barberis C.M."/>
            <person name="Almuzara M.N."/>
            <person name="Traglia G.M."/>
            <person name="Santos C.S."/>
            <person name="Rocha D.J.P.G."/>
            <person name="Aguiar E.R.G.R."/>
            <person name="Vay C.A."/>
        </authorList>
    </citation>
    <scope>NUCLEOTIDE SEQUENCE [LARGE SCALE GENOMIC DNA]</scope>
    <source>
        <strain evidence="2 3">272</strain>
    </source>
</reference>
<proteinExistence type="predicted"/>
<accession>A0A540R7L5</accession>
<protein>
    <submittedName>
        <fullName evidence="2">Beta-carotene 15,15'-monooxygenase</fullName>
    </submittedName>
</protein>
<keyword evidence="2" id="KW-0560">Oxidoreductase</keyword>
<feature type="transmembrane region" description="Helical" evidence="1">
    <location>
        <begin position="389"/>
        <end position="409"/>
    </location>
</feature>
<feature type="transmembrane region" description="Helical" evidence="1">
    <location>
        <begin position="259"/>
        <end position="282"/>
    </location>
</feature>
<name>A0A540R7L5_9CORY</name>
<keyword evidence="1" id="KW-1133">Transmembrane helix</keyword>
<evidence type="ECO:0000313" key="2">
    <source>
        <dbReference type="EMBL" id="TQE43735.1"/>
    </source>
</evidence>
<feature type="transmembrane region" description="Helical" evidence="1">
    <location>
        <begin position="201"/>
        <end position="220"/>
    </location>
</feature>
<feature type="transmembrane region" description="Helical" evidence="1">
    <location>
        <begin position="366"/>
        <end position="383"/>
    </location>
</feature>
<keyword evidence="3" id="KW-1185">Reference proteome</keyword>
<dbReference type="AlphaFoldDB" id="A0A540R7L5"/>
<keyword evidence="1" id="KW-0812">Transmembrane</keyword>
<dbReference type="RefSeq" id="WP_141628791.1">
    <property type="nucleotide sequence ID" value="NZ_VHIR01000006.1"/>
</dbReference>
<feature type="transmembrane region" description="Helical" evidence="1">
    <location>
        <begin position="35"/>
        <end position="53"/>
    </location>
</feature>
<feature type="transmembrane region" description="Helical" evidence="1">
    <location>
        <begin position="161"/>
        <end position="181"/>
    </location>
</feature>
<organism evidence="2 3">
    <name type="scientific">Corynebacterium phoceense</name>
    <dbReference type="NCBI Taxonomy" id="1686286"/>
    <lineage>
        <taxon>Bacteria</taxon>
        <taxon>Bacillati</taxon>
        <taxon>Actinomycetota</taxon>
        <taxon>Actinomycetes</taxon>
        <taxon>Mycobacteriales</taxon>
        <taxon>Corynebacteriaceae</taxon>
        <taxon>Corynebacterium</taxon>
    </lineage>
</organism>
<feature type="transmembrane region" description="Helical" evidence="1">
    <location>
        <begin position="129"/>
        <end position="149"/>
    </location>
</feature>
<keyword evidence="2" id="KW-0503">Monooxygenase</keyword>
<feature type="transmembrane region" description="Helical" evidence="1">
    <location>
        <begin position="323"/>
        <end position="346"/>
    </location>
</feature>
<sequence>MEIGLGPSAPQPRLKAQAAPLSDVSLAGRRRWHTLAFAVIALWIFIGMGYVIARHFGAPVIWWELIHPFTIGALTTAIIVYSTHFAEALTRTATQDYRAVAARVALVQVGLLLLLIDRAGYDWGPLADAASLLIIASLAWHIWAIARALRGSLAGSFAVTVPFYIAAAAFMIVAVVCAVLAGRGVGNYSSLIAAHQRAAVWGFALLTIVGTVVTLLPTLSSTKISPTARARCLRALTVHCSGLSAAVVCYALGLPVPAGIAQLLTVLASALVIAPVVSGVLGGAPQVTAASASVLAGVFWMVALNAADAASVLAGAFPRAVTLVLMPAFVGGGLLQLVTGVLTHLLPTLRGGGREAVYEGRRRGTFAAPARVVLVNLGALITLTGPALAGIIMMGLGLIGHVAAICWSLKVRKSA</sequence>
<evidence type="ECO:0000256" key="1">
    <source>
        <dbReference type="SAM" id="Phobius"/>
    </source>
</evidence>
<evidence type="ECO:0000313" key="3">
    <source>
        <dbReference type="Proteomes" id="UP000318080"/>
    </source>
</evidence>
<dbReference type="EMBL" id="VHIR01000006">
    <property type="protein sequence ID" value="TQE43735.1"/>
    <property type="molecule type" value="Genomic_DNA"/>
</dbReference>
<gene>
    <name evidence="2" type="ORF">EJK80_05585</name>
</gene>
<feature type="transmembrane region" description="Helical" evidence="1">
    <location>
        <begin position="65"/>
        <end position="85"/>
    </location>
</feature>
<feature type="transmembrane region" description="Helical" evidence="1">
    <location>
        <begin position="97"/>
        <end position="117"/>
    </location>
</feature>
<comment type="caution">
    <text evidence="2">The sequence shown here is derived from an EMBL/GenBank/DDBJ whole genome shotgun (WGS) entry which is preliminary data.</text>
</comment>
<feature type="transmembrane region" description="Helical" evidence="1">
    <location>
        <begin position="232"/>
        <end position="253"/>
    </location>
</feature>